<protein>
    <submittedName>
        <fullName evidence="3">Glycosyltransferase</fullName>
    </submittedName>
</protein>
<dbReference type="CDD" id="cd03784">
    <property type="entry name" value="GT1_Gtf-like"/>
    <property type="match status" value="1"/>
</dbReference>
<sequence length="468" mass="49015">MSQHVALVAPPFAGHLHPILGVGVELARRGIPVRVTSTAAARSRIEAAGLPAHALESADDATVAAIAEPAERIGRHPVRLHRQFRATLAVLGAIRDDLDRGWRDDPPAVVVADFTLPVAGPVARQHGARWFTAMPSPAAIGSMDGTPAYCGGLLPPGGPAGRVRDAAARAAVRAFKRSVFALNARPLRALGVTGVFRADGTEQAYSPDTILALGLRELELPRSWPEAVRFVGPVRYSPPGRPGAWGAGAADGDDAEDAQDEDAGGATSAIPRAAARIPRVLVAFGTHLATEKARLVAMLDEVAALVPAVRFDLSLGGSDIANPRAAGASDRVDRVRIVDYVDYDRLDRYDAIVHHGGTGIAQAALAAGRPAVVVPIDYDQPDVAARLVHHDLAEQLDARVLRTGPAGAERLAAAVRRALAPSDDRLAALARFRDACARSDGAVGAADLIERALITPRPDRGRTTGART</sequence>
<dbReference type="SUPFAM" id="SSF53756">
    <property type="entry name" value="UDP-Glycosyltransferase/glycogen phosphorylase"/>
    <property type="match status" value="1"/>
</dbReference>
<dbReference type="PANTHER" id="PTHR48050">
    <property type="entry name" value="STEROL 3-BETA-GLUCOSYLTRANSFERASE"/>
    <property type="match status" value="1"/>
</dbReference>
<feature type="compositionally biased region" description="Acidic residues" evidence="1">
    <location>
        <begin position="251"/>
        <end position="263"/>
    </location>
</feature>
<dbReference type="Proteomes" id="UP001595960">
    <property type="component" value="Unassembled WGS sequence"/>
</dbReference>
<organism evidence="3 4">
    <name type="scientific">Agromyces aurantiacus</name>
    <dbReference type="NCBI Taxonomy" id="165814"/>
    <lineage>
        <taxon>Bacteria</taxon>
        <taxon>Bacillati</taxon>
        <taxon>Actinomycetota</taxon>
        <taxon>Actinomycetes</taxon>
        <taxon>Micrococcales</taxon>
        <taxon>Microbacteriaceae</taxon>
        <taxon>Agromyces</taxon>
    </lineage>
</organism>
<dbReference type="InterPro" id="IPR050426">
    <property type="entry name" value="Glycosyltransferase_28"/>
</dbReference>
<dbReference type="Gene3D" id="3.40.50.2000">
    <property type="entry name" value="Glycogen Phosphorylase B"/>
    <property type="match status" value="2"/>
</dbReference>
<reference evidence="4" key="1">
    <citation type="journal article" date="2019" name="Int. J. Syst. Evol. Microbiol.">
        <title>The Global Catalogue of Microorganisms (GCM) 10K type strain sequencing project: providing services to taxonomists for standard genome sequencing and annotation.</title>
        <authorList>
            <consortium name="The Broad Institute Genomics Platform"/>
            <consortium name="The Broad Institute Genome Sequencing Center for Infectious Disease"/>
            <person name="Wu L."/>
            <person name="Ma J."/>
        </authorList>
    </citation>
    <scope>NUCLEOTIDE SEQUENCE [LARGE SCALE GENOMIC DNA]</scope>
    <source>
        <strain evidence="4">CGMCC 1.12192</strain>
    </source>
</reference>
<feature type="domain" description="Erythromycin biosynthesis protein CIII-like C-terminal" evidence="2">
    <location>
        <begin position="333"/>
        <end position="388"/>
    </location>
</feature>
<name>A0ABV9R1K7_9MICO</name>
<evidence type="ECO:0000259" key="2">
    <source>
        <dbReference type="Pfam" id="PF06722"/>
    </source>
</evidence>
<evidence type="ECO:0000313" key="4">
    <source>
        <dbReference type="Proteomes" id="UP001595960"/>
    </source>
</evidence>
<dbReference type="RefSeq" id="WP_204395406.1">
    <property type="nucleotide sequence ID" value="NZ_JAFBBW010000001.1"/>
</dbReference>
<accession>A0ABV9R1K7</accession>
<dbReference type="Pfam" id="PF06722">
    <property type="entry name" value="EryCIII-like_C"/>
    <property type="match status" value="1"/>
</dbReference>
<dbReference type="InterPro" id="IPR010610">
    <property type="entry name" value="EryCIII-like_C"/>
</dbReference>
<comment type="caution">
    <text evidence="3">The sequence shown here is derived from an EMBL/GenBank/DDBJ whole genome shotgun (WGS) entry which is preliminary data.</text>
</comment>
<evidence type="ECO:0000256" key="1">
    <source>
        <dbReference type="SAM" id="MobiDB-lite"/>
    </source>
</evidence>
<gene>
    <name evidence="3" type="ORF">ACFPER_00840</name>
</gene>
<dbReference type="PANTHER" id="PTHR48050:SF13">
    <property type="entry name" value="STEROL 3-BETA-GLUCOSYLTRANSFERASE UGT80A2"/>
    <property type="match status" value="1"/>
</dbReference>
<proteinExistence type="predicted"/>
<feature type="region of interest" description="Disordered" evidence="1">
    <location>
        <begin position="242"/>
        <end position="266"/>
    </location>
</feature>
<dbReference type="EMBL" id="JBHSJC010000001">
    <property type="protein sequence ID" value="MFC4827317.1"/>
    <property type="molecule type" value="Genomic_DNA"/>
</dbReference>
<keyword evidence="4" id="KW-1185">Reference proteome</keyword>
<evidence type="ECO:0000313" key="3">
    <source>
        <dbReference type="EMBL" id="MFC4827317.1"/>
    </source>
</evidence>
<dbReference type="InterPro" id="IPR002213">
    <property type="entry name" value="UDP_glucos_trans"/>
</dbReference>